<feature type="non-terminal residue" evidence="3">
    <location>
        <position position="1"/>
    </location>
</feature>
<dbReference type="InterPro" id="IPR050713">
    <property type="entry name" value="RTP_Phos/Ushers"/>
</dbReference>
<comment type="caution">
    <text evidence="3">The sequence shown here is derived from an EMBL/GenBank/DDBJ whole genome shotgun (WGS) entry which is preliminary data.</text>
</comment>
<dbReference type="PROSITE" id="PS50853">
    <property type="entry name" value="FN3"/>
    <property type="match status" value="3"/>
</dbReference>
<proteinExistence type="predicted"/>
<dbReference type="InterPro" id="IPR003961">
    <property type="entry name" value="FN3_dom"/>
</dbReference>
<evidence type="ECO:0000259" key="2">
    <source>
        <dbReference type="PROSITE" id="PS50853"/>
    </source>
</evidence>
<feature type="compositionally biased region" description="Basic and acidic residues" evidence="1">
    <location>
        <begin position="607"/>
        <end position="624"/>
    </location>
</feature>
<dbReference type="SUPFAM" id="SSF49265">
    <property type="entry name" value="Fibronectin type III"/>
    <property type="match status" value="2"/>
</dbReference>
<reference evidence="3" key="1">
    <citation type="submission" date="2021-04" db="EMBL/GenBank/DDBJ databases">
        <authorList>
            <consortium name="Molecular Ecology Group"/>
        </authorList>
    </citation>
    <scope>NUCLEOTIDE SEQUENCE</scope>
</reference>
<feature type="domain" description="Fibronectin type-III" evidence="2">
    <location>
        <begin position="534"/>
        <end position="621"/>
    </location>
</feature>
<dbReference type="PANTHER" id="PTHR46957:SF3">
    <property type="entry name" value="CYTOKINE RECEPTOR"/>
    <property type="match status" value="1"/>
</dbReference>
<dbReference type="PANTHER" id="PTHR46957">
    <property type="entry name" value="CYTOKINE RECEPTOR"/>
    <property type="match status" value="1"/>
</dbReference>
<dbReference type="CDD" id="cd00063">
    <property type="entry name" value="FN3"/>
    <property type="match status" value="3"/>
</dbReference>
<feature type="domain" description="Fibronectin type-III" evidence="2">
    <location>
        <begin position="357"/>
        <end position="442"/>
    </location>
</feature>
<gene>
    <name evidence="3" type="ORF">CUNI_LOCUS1077</name>
</gene>
<evidence type="ECO:0000256" key="1">
    <source>
        <dbReference type="SAM" id="MobiDB-lite"/>
    </source>
</evidence>
<evidence type="ECO:0000313" key="3">
    <source>
        <dbReference type="EMBL" id="CAG5115519.1"/>
    </source>
</evidence>
<feature type="domain" description="Fibronectin type-III" evidence="2">
    <location>
        <begin position="446"/>
        <end position="531"/>
    </location>
</feature>
<dbReference type="Gene3D" id="2.60.40.10">
    <property type="entry name" value="Immunoglobulins"/>
    <property type="match status" value="3"/>
</dbReference>
<dbReference type="OrthoDB" id="10253954at2759"/>
<dbReference type="Proteomes" id="UP000678393">
    <property type="component" value="Unassembled WGS sequence"/>
</dbReference>
<dbReference type="GO" id="GO:0016020">
    <property type="term" value="C:membrane"/>
    <property type="evidence" value="ECO:0007669"/>
    <property type="project" value="UniProtKB-SubCell"/>
</dbReference>
<dbReference type="Pfam" id="PF00041">
    <property type="entry name" value="fn3"/>
    <property type="match status" value="2"/>
</dbReference>
<evidence type="ECO:0000313" key="4">
    <source>
        <dbReference type="Proteomes" id="UP000678393"/>
    </source>
</evidence>
<dbReference type="SMART" id="SM00060">
    <property type="entry name" value="FN3"/>
    <property type="match status" value="3"/>
</dbReference>
<dbReference type="InterPro" id="IPR016024">
    <property type="entry name" value="ARM-type_fold"/>
</dbReference>
<dbReference type="Gene3D" id="1.25.10.10">
    <property type="entry name" value="Leucine-rich Repeat Variant"/>
    <property type="match status" value="1"/>
</dbReference>
<dbReference type="AlphaFoldDB" id="A0A8S3YE07"/>
<feature type="region of interest" description="Disordered" evidence="1">
    <location>
        <begin position="607"/>
        <end position="657"/>
    </location>
</feature>
<sequence length="657" mass="72475">MTCNWVNEDYFANLRCNDRRAHGALEMLVNDLHTAKERTVSTFLSYSGSEDLLWSLVQLLGNDIARVAGNAAYIIGTVAEFELGCHRIISLVKSQPAGGNNLLCQLTKMLTSADHESVMNAAGTLGTLAENSQGRKWMLSEPCIQPMLDHVTDLLHVENIWTASNAALVLARLSISEEGCACILEHLHSQNILVNLIQALGIDEAGRGMNAAFSLGRLCDIGDGRQRLMNLPESEKMISSLVEMLSCWDAGASKNACFALSCLAGDVEGHSHLLNYSHSDDVLKILCKLLSADDSETGWFAAMTLRTLASQRKGCLRLRSCPGVYEALKEVEQLEDVNSDMKEEIMITLEILKPLSPPEAPFIKVLSSRSCHASWNKVTYNYVFDIRYQLFEGDRCVYCGPDCQFEVNSLLPHQTYGFKVQAVSDVEESIFSESTIVTTDEDLPEAPQNLRVLGSTATQLKFGWNPPNIVNGVLKGYYVYQAKNMVEHTMELASIISGLTSNTAYEIQVCAATVKGKGPKAVCTGITAELGTHAPSKPQVQVLGRSEVHVSWEPPQLPLGRITRYDVSMNGKIIYSGTELSCSVHRLTPDTEYCFVVTALTNEGKFDSKVTKKRTAKDEYDPDRPPLYQTPKKEEELQKAPIHKKTKPNDSRSGSIH</sequence>
<keyword evidence="4" id="KW-1185">Reference proteome</keyword>
<dbReference type="SUPFAM" id="SSF48371">
    <property type="entry name" value="ARM repeat"/>
    <property type="match status" value="1"/>
</dbReference>
<organism evidence="3 4">
    <name type="scientific">Candidula unifasciata</name>
    <dbReference type="NCBI Taxonomy" id="100452"/>
    <lineage>
        <taxon>Eukaryota</taxon>
        <taxon>Metazoa</taxon>
        <taxon>Spiralia</taxon>
        <taxon>Lophotrochozoa</taxon>
        <taxon>Mollusca</taxon>
        <taxon>Gastropoda</taxon>
        <taxon>Heterobranchia</taxon>
        <taxon>Euthyneura</taxon>
        <taxon>Panpulmonata</taxon>
        <taxon>Eupulmonata</taxon>
        <taxon>Stylommatophora</taxon>
        <taxon>Helicina</taxon>
        <taxon>Helicoidea</taxon>
        <taxon>Geomitridae</taxon>
        <taxon>Candidula</taxon>
    </lineage>
</organism>
<dbReference type="InterPro" id="IPR011989">
    <property type="entry name" value="ARM-like"/>
</dbReference>
<dbReference type="EMBL" id="CAJHNH020000125">
    <property type="protein sequence ID" value="CAG5115519.1"/>
    <property type="molecule type" value="Genomic_DNA"/>
</dbReference>
<protein>
    <recommendedName>
        <fullName evidence="2">Fibronectin type-III domain-containing protein</fullName>
    </recommendedName>
</protein>
<accession>A0A8S3YE07</accession>
<name>A0A8S3YE07_9EUPU</name>
<dbReference type="InterPro" id="IPR013783">
    <property type="entry name" value="Ig-like_fold"/>
</dbReference>
<dbReference type="InterPro" id="IPR036116">
    <property type="entry name" value="FN3_sf"/>
</dbReference>